<dbReference type="AlphaFoldDB" id="A0A6A5UDH3"/>
<sequence>MKPCTTHPRTGTLHPRLPKHHRSSIEATLSPRTARLALLRDKLQPAKCNKKRQMLRDGLLSRVEEFSYVLREAKAVERSVLAPRDTARVRKLGKWMGGVAAGRQRGGMKVRRGMMVGREGRGIARGVRVGGEEGGKWVVGGGVERSSRLGVVDCDEEGGEEGTAGMEMMEKEKRFWGGYQILKTSLEG</sequence>
<dbReference type="Proteomes" id="UP000800035">
    <property type="component" value="Unassembled WGS sequence"/>
</dbReference>
<reference evidence="2" key="1">
    <citation type="journal article" date="2020" name="Stud. Mycol.">
        <title>101 Dothideomycetes genomes: a test case for predicting lifestyles and emergence of pathogens.</title>
        <authorList>
            <person name="Haridas S."/>
            <person name="Albert R."/>
            <person name="Binder M."/>
            <person name="Bloem J."/>
            <person name="Labutti K."/>
            <person name="Salamov A."/>
            <person name="Andreopoulos B."/>
            <person name="Baker S."/>
            <person name="Barry K."/>
            <person name="Bills G."/>
            <person name="Bluhm B."/>
            <person name="Cannon C."/>
            <person name="Castanera R."/>
            <person name="Culley D."/>
            <person name="Daum C."/>
            <person name="Ezra D."/>
            <person name="Gonzalez J."/>
            <person name="Henrissat B."/>
            <person name="Kuo A."/>
            <person name="Liang C."/>
            <person name="Lipzen A."/>
            <person name="Lutzoni F."/>
            <person name="Magnuson J."/>
            <person name="Mondo S."/>
            <person name="Nolan M."/>
            <person name="Ohm R."/>
            <person name="Pangilinan J."/>
            <person name="Park H.-J."/>
            <person name="Ramirez L."/>
            <person name="Alfaro M."/>
            <person name="Sun H."/>
            <person name="Tritt A."/>
            <person name="Yoshinaga Y."/>
            <person name="Zwiers L.-H."/>
            <person name="Turgeon B."/>
            <person name="Goodwin S."/>
            <person name="Spatafora J."/>
            <person name="Crous P."/>
            <person name="Grigoriev I."/>
        </authorList>
    </citation>
    <scope>NUCLEOTIDE SEQUENCE</scope>
    <source>
        <strain evidence="2">CBS 675.92</strain>
    </source>
</reference>
<evidence type="ECO:0000313" key="3">
    <source>
        <dbReference type="Proteomes" id="UP000800035"/>
    </source>
</evidence>
<name>A0A6A5UDH3_9PLEO</name>
<evidence type="ECO:0000256" key="1">
    <source>
        <dbReference type="SAM" id="MobiDB-lite"/>
    </source>
</evidence>
<accession>A0A6A5UDH3</accession>
<keyword evidence="3" id="KW-1185">Reference proteome</keyword>
<proteinExistence type="predicted"/>
<dbReference type="EMBL" id="ML976980">
    <property type="protein sequence ID" value="KAF1961999.1"/>
    <property type="molecule type" value="Genomic_DNA"/>
</dbReference>
<organism evidence="2 3">
    <name type="scientific">Byssothecium circinans</name>
    <dbReference type="NCBI Taxonomy" id="147558"/>
    <lineage>
        <taxon>Eukaryota</taxon>
        <taxon>Fungi</taxon>
        <taxon>Dikarya</taxon>
        <taxon>Ascomycota</taxon>
        <taxon>Pezizomycotina</taxon>
        <taxon>Dothideomycetes</taxon>
        <taxon>Pleosporomycetidae</taxon>
        <taxon>Pleosporales</taxon>
        <taxon>Massarineae</taxon>
        <taxon>Massarinaceae</taxon>
        <taxon>Byssothecium</taxon>
    </lineage>
</organism>
<protein>
    <submittedName>
        <fullName evidence="2">Uncharacterized protein</fullName>
    </submittedName>
</protein>
<gene>
    <name evidence="2" type="ORF">CC80DRAFT_543366</name>
</gene>
<feature type="region of interest" description="Disordered" evidence="1">
    <location>
        <begin position="1"/>
        <end position="25"/>
    </location>
</feature>
<evidence type="ECO:0000313" key="2">
    <source>
        <dbReference type="EMBL" id="KAF1961999.1"/>
    </source>
</evidence>